<organism evidence="7">
    <name type="scientific">Vibrio tasmaniensis</name>
    <dbReference type="NCBI Taxonomy" id="212663"/>
    <lineage>
        <taxon>Bacteria</taxon>
        <taxon>Pseudomonadati</taxon>
        <taxon>Pseudomonadota</taxon>
        <taxon>Gammaproteobacteria</taxon>
        <taxon>Vibrionales</taxon>
        <taxon>Vibrionaceae</taxon>
        <taxon>Vibrio</taxon>
    </lineage>
</organism>
<keyword evidence="4 5" id="KW-0472">Membrane</keyword>
<evidence type="ECO:0000256" key="4">
    <source>
        <dbReference type="ARBA" id="ARBA00023136"/>
    </source>
</evidence>
<keyword evidence="3 5" id="KW-1133">Transmembrane helix</keyword>
<dbReference type="Pfam" id="PF04335">
    <property type="entry name" value="VirB8"/>
    <property type="match status" value="1"/>
</dbReference>
<evidence type="ECO:0000259" key="6">
    <source>
        <dbReference type="Pfam" id="PF04335"/>
    </source>
</evidence>
<dbReference type="GO" id="GO:0016020">
    <property type="term" value="C:membrane"/>
    <property type="evidence" value="ECO:0007669"/>
    <property type="project" value="UniProtKB-SubCell"/>
</dbReference>
<evidence type="ECO:0000256" key="3">
    <source>
        <dbReference type="ARBA" id="ARBA00022989"/>
    </source>
</evidence>
<evidence type="ECO:0000256" key="5">
    <source>
        <dbReference type="SAM" id="Phobius"/>
    </source>
</evidence>
<proteinExistence type="predicted"/>
<evidence type="ECO:0000256" key="2">
    <source>
        <dbReference type="ARBA" id="ARBA00022692"/>
    </source>
</evidence>
<feature type="transmembrane region" description="Helical" evidence="5">
    <location>
        <begin position="27"/>
        <end position="49"/>
    </location>
</feature>
<dbReference type="Gene3D" id="3.10.450.230">
    <property type="entry name" value="VirB8 protein"/>
    <property type="match status" value="1"/>
</dbReference>
<name>A0A0H3ZWI2_9VIBR</name>
<dbReference type="InterPro" id="IPR007430">
    <property type="entry name" value="VirB8"/>
</dbReference>
<keyword evidence="2 5" id="KW-0812">Transmembrane</keyword>
<dbReference type="SUPFAM" id="SSF54427">
    <property type="entry name" value="NTF2-like"/>
    <property type="match status" value="1"/>
</dbReference>
<reference evidence="7" key="1">
    <citation type="journal article" date="2015" name="MBio">
        <title>Eco-Evolutionary Dynamics of Episomes among Ecologically Cohesive Bacterial Populations.</title>
        <authorList>
            <person name="Xue H."/>
            <person name="Cordero O.X."/>
            <person name="Camas F.M."/>
            <person name="Trimble W."/>
            <person name="Meyer F."/>
            <person name="Guglielmini J."/>
            <person name="Rocha E.P."/>
            <person name="Polz M.F."/>
        </authorList>
    </citation>
    <scope>NUCLEOTIDE SEQUENCE</scope>
    <source>
        <strain evidence="7">FF_112</strain>
    </source>
</reference>
<dbReference type="AlphaFoldDB" id="A0A0H3ZWI2"/>
<feature type="domain" description="Bacterial virulence protein VirB8" evidence="6">
    <location>
        <begin position="20"/>
        <end position="235"/>
    </location>
</feature>
<accession>A0A0H3ZWI2</accession>
<dbReference type="InterPro" id="IPR032710">
    <property type="entry name" value="NTF2-like_dom_sf"/>
</dbReference>
<protein>
    <recommendedName>
        <fullName evidence="6">Bacterial virulence protein VirB8 domain-containing protein</fullName>
    </recommendedName>
</protein>
<dbReference type="EMBL" id="KP795704">
    <property type="protein sequence ID" value="AKN40708.1"/>
    <property type="molecule type" value="Genomic_DNA"/>
</dbReference>
<evidence type="ECO:0000256" key="1">
    <source>
        <dbReference type="ARBA" id="ARBA00004167"/>
    </source>
</evidence>
<comment type="subcellular location">
    <subcellularLocation>
        <location evidence="1">Membrane</location>
        <topology evidence="1">Single-pass membrane protein</topology>
    </subcellularLocation>
</comment>
<evidence type="ECO:0000313" key="7">
    <source>
        <dbReference type="EMBL" id="AKN40708.1"/>
    </source>
</evidence>
<sequence length="237" mass="27020">MEPVIRADTPKETHRDKPRLRTERNRWFVAVLGLTMVVLVMLFFLFYAFEKAGNNKEIVYVKLEPAGGWSVVDYQPQDQQLFFKTTVDALLQRFAIARFGVNPATLKTDWGEASVFMSPELAADFIAVQGFDAMSKMKALKKSGNQAVIDIERGVEHYDEVTWSRSEQDQSVSIRSNVYLTRTLIKGGRHLPPEKLVLSVLWQLKDKAALAKEDLDTLRLNPIGLTILSYQLNKERT</sequence>